<evidence type="ECO:0000313" key="11">
    <source>
        <dbReference type="EMBL" id="MFC5996984.1"/>
    </source>
</evidence>
<feature type="transmembrane region" description="Helical" evidence="9">
    <location>
        <begin position="85"/>
        <end position="103"/>
    </location>
</feature>
<dbReference type="Proteomes" id="UP001596302">
    <property type="component" value="Unassembled WGS sequence"/>
</dbReference>
<keyword evidence="9" id="KW-0472">Membrane</keyword>
<keyword evidence="8" id="KW-0902">Two-component regulatory system</keyword>
<reference evidence="12" key="1">
    <citation type="journal article" date="2019" name="Int. J. Syst. Evol. Microbiol.">
        <title>The Global Catalogue of Microorganisms (GCM) 10K type strain sequencing project: providing services to taxonomists for standard genome sequencing and annotation.</title>
        <authorList>
            <consortium name="The Broad Institute Genomics Platform"/>
            <consortium name="The Broad Institute Genome Sequencing Center for Infectious Disease"/>
            <person name="Wu L."/>
            <person name="Ma J."/>
        </authorList>
    </citation>
    <scope>NUCLEOTIDE SEQUENCE [LARGE SCALE GENOMIC DNA]</scope>
    <source>
        <strain evidence="12">CCM 8391</strain>
    </source>
</reference>
<feature type="transmembrane region" description="Helical" evidence="9">
    <location>
        <begin position="47"/>
        <end position="73"/>
    </location>
</feature>
<feature type="domain" description="Signal transduction histidine kinase subgroup 3 dimerisation and phosphoacceptor" evidence="10">
    <location>
        <begin position="179"/>
        <end position="246"/>
    </location>
</feature>
<dbReference type="CDD" id="cd16917">
    <property type="entry name" value="HATPase_UhpB-NarQ-NarX-like"/>
    <property type="match status" value="1"/>
</dbReference>
<dbReference type="Gene3D" id="1.20.5.1930">
    <property type="match status" value="1"/>
</dbReference>
<gene>
    <name evidence="11" type="ORF">ACFQE5_22490</name>
</gene>
<dbReference type="EC" id="2.7.13.3" evidence="2"/>
<keyword evidence="9" id="KW-1133">Transmembrane helix</keyword>
<evidence type="ECO:0000259" key="10">
    <source>
        <dbReference type="Pfam" id="PF07730"/>
    </source>
</evidence>
<accession>A0ABW1J8W4</accession>
<feature type="transmembrane region" description="Helical" evidence="9">
    <location>
        <begin position="137"/>
        <end position="154"/>
    </location>
</feature>
<keyword evidence="9" id="KW-0812">Transmembrane</keyword>
<dbReference type="InterPro" id="IPR050482">
    <property type="entry name" value="Sensor_HK_TwoCompSys"/>
</dbReference>
<feature type="transmembrane region" description="Helical" evidence="9">
    <location>
        <begin position="16"/>
        <end position="35"/>
    </location>
</feature>
<evidence type="ECO:0000256" key="9">
    <source>
        <dbReference type="SAM" id="Phobius"/>
    </source>
</evidence>
<name>A0ABW1J8W4_9PSEU</name>
<dbReference type="PANTHER" id="PTHR24421">
    <property type="entry name" value="NITRATE/NITRITE SENSOR PROTEIN NARX-RELATED"/>
    <property type="match status" value="1"/>
</dbReference>
<proteinExistence type="predicted"/>
<dbReference type="SUPFAM" id="SSF55874">
    <property type="entry name" value="ATPase domain of HSP90 chaperone/DNA topoisomerase II/histidine kinase"/>
    <property type="match status" value="1"/>
</dbReference>
<evidence type="ECO:0000313" key="12">
    <source>
        <dbReference type="Proteomes" id="UP001596302"/>
    </source>
</evidence>
<dbReference type="PANTHER" id="PTHR24421:SF10">
    <property type="entry name" value="NITRATE_NITRITE SENSOR PROTEIN NARQ"/>
    <property type="match status" value="1"/>
</dbReference>
<protein>
    <recommendedName>
        <fullName evidence="2">histidine kinase</fullName>
        <ecNumber evidence="2">2.7.13.3</ecNumber>
    </recommendedName>
</protein>
<evidence type="ECO:0000256" key="4">
    <source>
        <dbReference type="ARBA" id="ARBA00022679"/>
    </source>
</evidence>
<comment type="catalytic activity">
    <reaction evidence="1">
        <text>ATP + protein L-histidine = ADP + protein N-phospho-L-histidine.</text>
        <dbReference type="EC" id="2.7.13.3"/>
    </reaction>
</comment>
<keyword evidence="12" id="KW-1185">Reference proteome</keyword>
<keyword evidence="6 11" id="KW-0418">Kinase</keyword>
<dbReference type="GO" id="GO:0016301">
    <property type="term" value="F:kinase activity"/>
    <property type="evidence" value="ECO:0007669"/>
    <property type="project" value="UniProtKB-KW"/>
</dbReference>
<evidence type="ECO:0000256" key="7">
    <source>
        <dbReference type="ARBA" id="ARBA00022840"/>
    </source>
</evidence>
<keyword evidence="7" id="KW-0067">ATP-binding</keyword>
<dbReference type="Pfam" id="PF07730">
    <property type="entry name" value="HisKA_3"/>
    <property type="match status" value="1"/>
</dbReference>
<dbReference type="Gene3D" id="3.30.565.10">
    <property type="entry name" value="Histidine kinase-like ATPase, C-terminal domain"/>
    <property type="match status" value="1"/>
</dbReference>
<dbReference type="EMBL" id="JBHSQW010000044">
    <property type="protein sequence ID" value="MFC5996984.1"/>
    <property type="molecule type" value="Genomic_DNA"/>
</dbReference>
<evidence type="ECO:0000256" key="1">
    <source>
        <dbReference type="ARBA" id="ARBA00000085"/>
    </source>
</evidence>
<evidence type="ECO:0000256" key="2">
    <source>
        <dbReference type="ARBA" id="ARBA00012438"/>
    </source>
</evidence>
<dbReference type="InterPro" id="IPR011712">
    <property type="entry name" value="Sig_transdc_His_kin_sub3_dim/P"/>
</dbReference>
<evidence type="ECO:0000256" key="3">
    <source>
        <dbReference type="ARBA" id="ARBA00022553"/>
    </source>
</evidence>
<evidence type="ECO:0000256" key="5">
    <source>
        <dbReference type="ARBA" id="ARBA00022741"/>
    </source>
</evidence>
<dbReference type="InterPro" id="IPR036890">
    <property type="entry name" value="HATPase_C_sf"/>
</dbReference>
<organism evidence="11 12">
    <name type="scientific">Pseudonocardia hispaniensis</name>
    <dbReference type="NCBI Taxonomy" id="904933"/>
    <lineage>
        <taxon>Bacteria</taxon>
        <taxon>Bacillati</taxon>
        <taxon>Actinomycetota</taxon>
        <taxon>Actinomycetes</taxon>
        <taxon>Pseudonocardiales</taxon>
        <taxon>Pseudonocardiaceae</taxon>
        <taxon>Pseudonocardia</taxon>
    </lineage>
</organism>
<keyword evidence="3" id="KW-0597">Phosphoprotein</keyword>
<evidence type="ECO:0000256" key="8">
    <source>
        <dbReference type="ARBA" id="ARBA00023012"/>
    </source>
</evidence>
<evidence type="ECO:0000256" key="6">
    <source>
        <dbReference type="ARBA" id="ARBA00022777"/>
    </source>
</evidence>
<sequence>MDPVTALARPPTRPRWVEYVMAAALLVWAVLEALVSGGEWPVEVLVAAIWSLPVVLLRIAPGPGLAVVLAVFLGHALSGPELLPGAMPLPSILLLVFGAGLWMASAVWSVSSVVAAAATVLGVQAFGYYAADGAGQYLVGVFFIVGAWTAGRMIRRRAVQLRRAHEAAARSAQEAVAAERRRIAHELHDVVAHAVSVIAVQAGAAEDLMESHPERARVHLGHVRHGAREAMTEMRRLLEVLDPDTLQVGPSASRGGTAVERDPLPGTDRIDELVDQTRAAGIEVEVCQEGAFRPLPAALDLAVYRVVQEALTNVRRHCAGGRAVVVLRTSIDAVEIEVRSTGGNGPVARTGGGAVAVAAGGRGLAGMAERVRVFDGEVEAGPRGDGFVVHARLPVGTEADA</sequence>
<dbReference type="RefSeq" id="WP_379587878.1">
    <property type="nucleotide sequence ID" value="NZ_JBHSQW010000044.1"/>
</dbReference>
<keyword evidence="4" id="KW-0808">Transferase</keyword>
<keyword evidence="5" id="KW-0547">Nucleotide-binding</keyword>
<comment type="caution">
    <text evidence="11">The sequence shown here is derived from an EMBL/GenBank/DDBJ whole genome shotgun (WGS) entry which is preliminary data.</text>
</comment>